<evidence type="ECO:0000313" key="2">
    <source>
        <dbReference type="EMBL" id="CUS34766.1"/>
    </source>
</evidence>
<dbReference type="STRING" id="1742973.COMA2_190001"/>
<dbReference type="EMBL" id="CZPZ01000011">
    <property type="protein sequence ID" value="CUS34766.1"/>
    <property type="molecule type" value="Genomic_DNA"/>
</dbReference>
<organism evidence="2 3">
    <name type="scientific">Candidatus Nitrospira nitrificans</name>
    <dbReference type="NCBI Taxonomy" id="1742973"/>
    <lineage>
        <taxon>Bacteria</taxon>
        <taxon>Pseudomonadati</taxon>
        <taxon>Nitrospirota</taxon>
        <taxon>Nitrospiria</taxon>
        <taxon>Nitrospirales</taxon>
        <taxon>Nitrospiraceae</taxon>
        <taxon>Nitrospira</taxon>
    </lineage>
</organism>
<name>A0A0S4LD26_9BACT</name>
<reference evidence="3" key="1">
    <citation type="submission" date="2015-10" db="EMBL/GenBank/DDBJ databases">
        <authorList>
            <person name="Luecker S."/>
            <person name="Luecker S."/>
        </authorList>
    </citation>
    <scope>NUCLEOTIDE SEQUENCE [LARGE SCALE GENOMIC DNA]</scope>
</reference>
<sequence length="238" mass="26935">MDRMLVLREKKDSERFIVLEGNRRVAALKILSNPSVLTSLHVKSPLQKRFEALSKRFIREEIEPIACFEVTDREEGNRWILLRHTGENEGRGVVGWSGLAASRFRGGDPALQALEFVRTYGNLSDNQKHLLINSFPITTLERLLSTREVRELIGLEVVSRKLSTSLPADEIIKPLRRMVLDLVEKKINVSQLKNKVAQTTYIQGFDSSDKPDLSKKGASTPIEDIRGGDFQQKPGKTQ</sequence>
<evidence type="ECO:0000256" key="1">
    <source>
        <dbReference type="SAM" id="MobiDB-lite"/>
    </source>
</evidence>
<evidence type="ECO:0008006" key="4">
    <source>
        <dbReference type="Google" id="ProtNLM"/>
    </source>
</evidence>
<dbReference type="Proteomes" id="UP000198736">
    <property type="component" value="Unassembled WGS sequence"/>
</dbReference>
<gene>
    <name evidence="2" type="ORF">COMA2_190001</name>
</gene>
<dbReference type="AlphaFoldDB" id="A0A0S4LD26"/>
<protein>
    <recommendedName>
        <fullName evidence="4">ParB/Sulfiredoxin domain-containing protein</fullName>
    </recommendedName>
</protein>
<accession>A0A0S4LD26</accession>
<evidence type="ECO:0000313" key="3">
    <source>
        <dbReference type="Proteomes" id="UP000198736"/>
    </source>
</evidence>
<feature type="region of interest" description="Disordered" evidence="1">
    <location>
        <begin position="206"/>
        <end position="238"/>
    </location>
</feature>
<proteinExistence type="predicted"/>
<keyword evidence="3" id="KW-1185">Reference proteome</keyword>